<sequence>MTSCTTIGRGIDRTPDPVVVDTACKWVVPIYISKSQDNLSPETARQILAHNEAWKRNCGNASK</sequence>
<dbReference type="Proteomes" id="UP001056608">
    <property type="component" value="Segment"/>
</dbReference>
<keyword evidence="2" id="KW-1185">Reference proteome</keyword>
<organism evidence="1 2">
    <name type="scientific">Xanthomonas phage Pfeifenkraut</name>
    <dbReference type="NCBI Taxonomy" id="2939132"/>
    <lineage>
        <taxon>Viruses</taxon>
        <taxon>Duplodnaviria</taxon>
        <taxon>Heunggongvirae</taxon>
        <taxon>Uroviricota</taxon>
        <taxon>Caudoviricetes</taxon>
        <taxon>Stanbaylleyvirinae</taxon>
        <taxon>Shirevirus</taxon>
        <taxon>Shirevirus pfeifenkraut</taxon>
    </lineage>
</organism>
<name>A0A9E7J654_9CAUD</name>
<gene>
    <name evidence="1" type="ORF">Pfeifenkraut_BL30032</name>
</gene>
<reference evidence="1" key="1">
    <citation type="journal article" date="2022" name="Viruses">
        <title>Isolation of novel Xanthomonas phages for the plant pathogens X. translucens and X. campestris.</title>
        <authorList>
            <person name="Erdrich S.H."/>
            <person name="Sharma V."/>
            <person name="Schurr U."/>
            <person name="Arsova B."/>
            <person name="Frunzke J."/>
        </authorList>
    </citation>
    <scope>NUCLEOTIDE SEQUENCE</scope>
</reference>
<protein>
    <submittedName>
        <fullName evidence="1">Rz1 protein</fullName>
    </submittedName>
</protein>
<dbReference type="EMBL" id="ON189044">
    <property type="protein sequence ID" value="URA06929.1"/>
    <property type="molecule type" value="Genomic_DNA"/>
</dbReference>
<evidence type="ECO:0000313" key="1">
    <source>
        <dbReference type="EMBL" id="URA06929.1"/>
    </source>
</evidence>
<accession>A0A9E7J654</accession>
<proteinExistence type="predicted"/>
<evidence type="ECO:0000313" key="2">
    <source>
        <dbReference type="Proteomes" id="UP001056608"/>
    </source>
</evidence>